<protein>
    <submittedName>
        <fullName evidence="1">Uncharacterized protein</fullName>
    </submittedName>
</protein>
<dbReference type="EMBL" id="OY731400">
    <property type="protein sequence ID" value="CAJ1939463.1"/>
    <property type="molecule type" value="Genomic_DNA"/>
</dbReference>
<evidence type="ECO:0000313" key="2">
    <source>
        <dbReference type="Proteomes" id="UP001189624"/>
    </source>
</evidence>
<proteinExistence type="predicted"/>
<sequence>MEVFEFHPYQDVNLMRLALEPNKEKNVDLTRLLFHVRNFWVAYSRWLPVTGSNISKDSTLSSLPHYVG</sequence>
<name>A0AA86V7J9_9FABA</name>
<evidence type="ECO:0000313" key="1">
    <source>
        <dbReference type="EMBL" id="CAJ1939463.1"/>
    </source>
</evidence>
<reference evidence="1" key="1">
    <citation type="submission" date="2023-10" db="EMBL/GenBank/DDBJ databases">
        <authorList>
            <person name="Domelevo Entfellner J.-B."/>
        </authorList>
    </citation>
    <scope>NUCLEOTIDE SEQUENCE</scope>
</reference>
<dbReference type="Proteomes" id="UP001189624">
    <property type="component" value="Chromosome 3"/>
</dbReference>
<organism evidence="1 2">
    <name type="scientific">Sphenostylis stenocarpa</name>
    <dbReference type="NCBI Taxonomy" id="92480"/>
    <lineage>
        <taxon>Eukaryota</taxon>
        <taxon>Viridiplantae</taxon>
        <taxon>Streptophyta</taxon>
        <taxon>Embryophyta</taxon>
        <taxon>Tracheophyta</taxon>
        <taxon>Spermatophyta</taxon>
        <taxon>Magnoliopsida</taxon>
        <taxon>eudicotyledons</taxon>
        <taxon>Gunneridae</taxon>
        <taxon>Pentapetalae</taxon>
        <taxon>rosids</taxon>
        <taxon>fabids</taxon>
        <taxon>Fabales</taxon>
        <taxon>Fabaceae</taxon>
        <taxon>Papilionoideae</taxon>
        <taxon>50 kb inversion clade</taxon>
        <taxon>NPAAA clade</taxon>
        <taxon>indigoferoid/millettioid clade</taxon>
        <taxon>Phaseoleae</taxon>
        <taxon>Sphenostylis</taxon>
    </lineage>
</organism>
<dbReference type="Gramene" id="rna-AYBTSS11_LOCUS9145">
    <property type="protein sequence ID" value="CAJ1939463.1"/>
    <property type="gene ID" value="gene-AYBTSS11_LOCUS9145"/>
</dbReference>
<accession>A0AA86V7J9</accession>
<gene>
    <name evidence="1" type="ORF">AYBTSS11_LOCUS9145</name>
</gene>
<dbReference type="AlphaFoldDB" id="A0AA86V7J9"/>
<keyword evidence="2" id="KW-1185">Reference proteome</keyword>